<evidence type="ECO:0000256" key="6">
    <source>
        <dbReference type="ARBA" id="ARBA00023170"/>
    </source>
</evidence>
<accession>A0A834T0E8</accession>
<reference evidence="8" key="1">
    <citation type="submission" date="2020-09" db="EMBL/GenBank/DDBJ databases">
        <title>Genome-Enabled Discovery of Anthraquinone Biosynthesis in Senna tora.</title>
        <authorList>
            <person name="Kang S.-H."/>
            <person name="Pandey R.P."/>
            <person name="Lee C.-M."/>
            <person name="Sim J.-S."/>
            <person name="Jeong J.-T."/>
            <person name="Choi B.-S."/>
            <person name="Jung M."/>
            <person name="Ginzburg D."/>
            <person name="Zhao K."/>
            <person name="Won S.Y."/>
            <person name="Oh T.-J."/>
            <person name="Yu Y."/>
            <person name="Kim N.-H."/>
            <person name="Lee O.R."/>
            <person name="Lee T.-H."/>
            <person name="Bashyal P."/>
            <person name="Kim T.-S."/>
            <person name="Lee W.-H."/>
            <person name="Kawkins C."/>
            <person name="Kim C.-K."/>
            <person name="Kim J.S."/>
            <person name="Ahn B.O."/>
            <person name="Rhee S.Y."/>
            <person name="Sohng J.K."/>
        </authorList>
    </citation>
    <scope>NUCLEOTIDE SEQUENCE</scope>
    <source>
        <tissue evidence="8">Leaf</tissue>
    </source>
</reference>
<dbReference type="PANTHER" id="PTHR48063:SF98">
    <property type="entry name" value="LRR RECEPTOR-LIKE SERINE_THREONINE-PROTEIN KINASE FLS2"/>
    <property type="match status" value="1"/>
</dbReference>
<evidence type="ECO:0000256" key="2">
    <source>
        <dbReference type="ARBA" id="ARBA00022692"/>
    </source>
</evidence>
<dbReference type="EMBL" id="JAAIUW010000010">
    <property type="protein sequence ID" value="KAF7812936.1"/>
    <property type="molecule type" value="Genomic_DNA"/>
</dbReference>
<keyword evidence="3" id="KW-0732">Signal</keyword>
<evidence type="ECO:0000256" key="4">
    <source>
        <dbReference type="ARBA" id="ARBA00022989"/>
    </source>
</evidence>
<name>A0A834T0E8_9FABA</name>
<evidence type="ECO:0000313" key="8">
    <source>
        <dbReference type="EMBL" id="KAF7812936.1"/>
    </source>
</evidence>
<evidence type="ECO:0000256" key="1">
    <source>
        <dbReference type="ARBA" id="ARBA00004479"/>
    </source>
</evidence>
<keyword evidence="7" id="KW-0325">Glycoprotein</keyword>
<keyword evidence="4" id="KW-1133">Transmembrane helix</keyword>
<dbReference type="OrthoDB" id="1435034at2759"/>
<evidence type="ECO:0000256" key="3">
    <source>
        <dbReference type="ARBA" id="ARBA00022729"/>
    </source>
</evidence>
<keyword evidence="2" id="KW-0812">Transmembrane</keyword>
<dbReference type="PANTHER" id="PTHR48063">
    <property type="entry name" value="LRR RECEPTOR-LIKE KINASE"/>
    <property type="match status" value="1"/>
</dbReference>
<protein>
    <submittedName>
        <fullName evidence="8">Receptor-like protein EIX2</fullName>
    </submittedName>
</protein>
<keyword evidence="5" id="KW-0472">Membrane</keyword>
<organism evidence="8 9">
    <name type="scientific">Senna tora</name>
    <dbReference type="NCBI Taxonomy" id="362788"/>
    <lineage>
        <taxon>Eukaryota</taxon>
        <taxon>Viridiplantae</taxon>
        <taxon>Streptophyta</taxon>
        <taxon>Embryophyta</taxon>
        <taxon>Tracheophyta</taxon>
        <taxon>Spermatophyta</taxon>
        <taxon>Magnoliopsida</taxon>
        <taxon>eudicotyledons</taxon>
        <taxon>Gunneridae</taxon>
        <taxon>Pentapetalae</taxon>
        <taxon>rosids</taxon>
        <taxon>fabids</taxon>
        <taxon>Fabales</taxon>
        <taxon>Fabaceae</taxon>
        <taxon>Caesalpinioideae</taxon>
        <taxon>Cassia clade</taxon>
        <taxon>Senna</taxon>
    </lineage>
</organism>
<proteinExistence type="predicted"/>
<dbReference type="GO" id="GO:0016020">
    <property type="term" value="C:membrane"/>
    <property type="evidence" value="ECO:0007669"/>
    <property type="project" value="UniProtKB-SubCell"/>
</dbReference>
<comment type="subcellular location">
    <subcellularLocation>
        <location evidence="1">Membrane</location>
        <topology evidence="1">Single-pass type I membrane protein</topology>
    </subcellularLocation>
</comment>
<dbReference type="Gene3D" id="3.80.10.10">
    <property type="entry name" value="Ribonuclease Inhibitor"/>
    <property type="match status" value="1"/>
</dbReference>
<keyword evidence="6 8" id="KW-0675">Receptor</keyword>
<keyword evidence="9" id="KW-1185">Reference proteome</keyword>
<dbReference type="AlphaFoldDB" id="A0A834T0E8"/>
<evidence type="ECO:0000256" key="7">
    <source>
        <dbReference type="ARBA" id="ARBA00023180"/>
    </source>
</evidence>
<dbReference type="InterPro" id="IPR032675">
    <property type="entry name" value="LRR_dom_sf"/>
</dbReference>
<sequence length="303" mass="33689">MSIVAIIPPDPSRKGCVRWIPSKDDNFPLMEKYLQTTIGFTATFLVMPCVLNAGKRKKLLCMVARLQSNFEFVAVPPFQLDKIFLISCKLGPNFPKWLQTQTNFSILEISNTGISDMAPQWFWGLLTPNLLWLNVSYNNLWGTIPNFPVGFIGSPNISLAFNRFEGSVPSFLRSASIVDLSNNKFSESLTFLCDNTSAEALAMLDISSNQFSGQLSDCWTSFTSLIYLDLSNNNLSWEILPSIGSLLGLQALIIRNNSLIGELPLSLKSCTSLKMLDVGKNRLSGSIPSWIGEELQQLQMLSL</sequence>
<dbReference type="InterPro" id="IPR001611">
    <property type="entry name" value="Leu-rich_rpt"/>
</dbReference>
<evidence type="ECO:0000256" key="5">
    <source>
        <dbReference type="ARBA" id="ARBA00023136"/>
    </source>
</evidence>
<evidence type="ECO:0000313" key="9">
    <source>
        <dbReference type="Proteomes" id="UP000634136"/>
    </source>
</evidence>
<dbReference type="SUPFAM" id="SSF52058">
    <property type="entry name" value="L domain-like"/>
    <property type="match status" value="1"/>
</dbReference>
<dbReference type="Pfam" id="PF00560">
    <property type="entry name" value="LRR_1"/>
    <property type="match status" value="3"/>
</dbReference>
<dbReference type="Proteomes" id="UP000634136">
    <property type="component" value="Unassembled WGS sequence"/>
</dbReference>
<gene>
    <name evidence="8" type="ORF">G2W53_033912</name>
</gene>
<dbReference type="InterPro" id="IPR046956">
    <property type="entry name" value="RLP23-like"/>
</dbReference>
<comment type="caution">
    <text evidence="8">The sequence shown here is derived from an EMBL/GenBank/DDBJ whole genome shotgun (WGS) entry which is preliminary data.</text>
</comment>